<comment type="caution">
    <text evidence="7">The sequence shown here is derived from an EMBL/GenBank/DDBJ whole genome shotgun (WGS) entry which is preliminary data.</text>
</comment>
<keyword evidence="3" id="KW-0677">Repeat</keyword>
<dbReference type="PANTHER" id="PTHR46730">
    <property type="entry name" value="POLYCYSTIN-1"/>
    <property type="match status" value="1"/>
</dbReference>
<evidence type="ECO:0000313" key="8">
    <source>
        <dbReference type="Proteomes" id="UP000597762"/>
    </source>
</evidence>
<feature type="domain" description="PKD/REJ-like" evidence="6">
    <location>
        <begin position="261"/>
        <end position="421"/>
    </location>
</feature>
<dbReference type="GO" id="GO:0005886">
    <property type="term" value="C:plasma membrane"/>
    <property type="evidence" value="ECO:0007669"/>
    <property type="project" value="TreeGrafter"/>
</dbReference>
<protein>
    <recommendedName>
        <fullName evidence="6">PKD/REJ-like domain-containing protein</fullName>
    </recommendedName>
</protein>
<evidence type="ECO:0000256" key="3">
    <source>
        <dbReference type="ARBA" id="ARBA00022737"/>
    </source>
</evidence>
<keyword evidence="5" id="KW-0472">Membrane</keyword>
<sequence>MPSVDSCQFGATGAEIDITFRQKIDTSKLDSCDQIFTDINSLGKGAKCIWQSLRILSIVIGQGDNLIVPGSNLTFKSGSVKVDGELYALALNGSITVTKPSKPLPIKAIITGPTRLPVCGTVLFSGTKSTGAGGRDLLYEWSLNTLVGNLSSFEVNTTELNEGKKYSLTLKVTNFMSNWITSTLEVVRESQAIPIVYITSNVDTSNVQLSDTFHLHANVILPPCVSAGVTYLWSAKANNKLLNLDPKWASLNRYRVQKNKLPGGEFRTVGVDSTQNLVLDASLSYDPDYDGTADPDLKFDWTCLQESQGQIFPCYIGTSFKNHSSKTSPLLRLAISDLQANNKYSFSVNVYKGRRKAFAKTIIEVTEGDPPEVELEPLPRGGLVIPTEPLWLRTYIRSSTPVTVEWSTLDTGKAGESFLNLNDSSNLLRPTLTVNTQQNGVHFSLIVIKPSKYNLAYVFH</sequence>
<reference evidence="7" key="1">
    <citation type="submission" date="2021-01" db="EMBL/GenBank/DDBJ databases">
        <authorList>
            <person name="Li R."/>
            <person name="Bekaert M."/>
        </authorList>
    </citation>
    <scope>NUCLEOTIDE SEQUENCE</scope>
    <source>
        <strain evidence="7">Farmed</strain>
    </source>
</reference>
<dbReference type="InterPro" id="IPR002859">
    <property type="entry name" value="PKD/REJ-like"/>
</dbReference>
<keyword evidence="4" id="KW-1133">Transmembrane helix</keyword>
<dbReference type="GO" id="GO:0005261">
    <property type="term" value="F:monoatomic cation channel activity"/>
    <property type="evidence" value="ECO:0007669"/>
    <property type="project" value="TreeGrafter"/>
</dbReference>
<keyword evidence="8" id="KW-1185">Reference proteome</keyword>
<name>A0A812CG46_ACAPH</name>
<dbReference type="AlphaFoldDB" id="A0A812CG46"/>
<organism evidence="7 8">
    <name type="scientific">Acanthosepion pharaonis</name>
    <name type="common">Pharaoh cuttlefish</name>
    <name type="synonym">Sepia pharaonis</name>
    <dbReference type="NCBI Taxonomy" id="158019"/>
    <lineage>
        <taxon>Eukaryota</taxon>
        <taxon>Metazoa</taxon>
        <taxon>Spiralia</taxon>
        <taxon>Lophotrochozoa</taxon>
        <taxon>Mollusca</taxon>
        <taxon>Cephalopoda</taxon>
        <taxon>Coleoidea</taxon>
        <taxon>Decapodiformes</taxon>
        <taxon>Sepiida</taxon>
        <taxon>Sepiina</taxon>
        <taxon>Sepiidae</taxon>
        <taxon>Acanthosepion</taxon>
    </lineage>
</organism>
<comment type="subcellular location">
    <subcellularLocation>
        <location evidence="1">Membrane</location>
    </subcellularLocation>
</comment>
<proteinExistence type="predicted"/>
<dbReference type="GO" id="GO:0006816">
    <property type="term" value="P:calcium ion transport"/>
    <property type="evidence" value="ECO:0007669"/>
    <property type="project" value="TreeGrafter"/>
</dbReference>
<dbReference type="Pfam" id="PF02010">
    <property type="entry name" value="REJ"/>
    <property type="match status" value="1"/>
</dbReference>
<keyword evidence="2" id="KW-0812">Transmembrane</keyword>
<evidence type="ECO:0000313" key="7">
    <source>
        <dbReference type="EMBL" id="CAE1266897.1"/>
    </source>
</evidence>
<dbReference type="Gene3D" id="2.60.40.10">
    <property type="entry name" value="Immunoglobulins"/>
    <property type="match status" value="1"/>
</dbReference>
<dbReference type="EMBL" id="CAHIKZ030001520">
    <property type="protein sequence ID" value="CAE1266897.1"/>
    <property type="molecule type" value="Genomic_DNA"/>
</dbReference>
<dbReference type="PANTHER" id="PTHR46730:SF1">
    <property type="entry name" value="PLAT DOMAIN-CONTAINING PROTEIN"/>
    <property type="match status" value="1"/>
</dbReference>
<evidence type="ECO:0000256" key="4">
    <source>
        <dbReference type="ARBA" id="ARBA00022989"/>
    </source>
</evidence>
<evidence type="ECO:0000259" key="6">
    <source>
        <dbReference type="Pfam" id="PF02010"/>
    </source>
</evidence>
<dbReference type="Proteomes" id="UP000597762">
    <property type="component" value="Unassembled WGS sequence"/>
</dbReference>
<evidence type="ECO:0000256" key="2">
    <source>
        <dbReference type="ARBA" id="ARBA00022692"/>
    </source>
</evidence>
<dbReference type="OrthoDB" id="10068766at2759"/>
<gene>
    <name evidence="7" type="ORF">SPHA_35378</name>
</gene>
<accession>A0A812CG46</accession>
<evidence type="ECO:0000256" key="1">
    <source>
        <dbReference type="ARBA" id="ARBA00004370"/>
    </source>
</evidence>
<dbReference type="InterPro" id="IPR013783">
    <property type="entry name" value="Ig-like_fold"/>
</dbReference>
<evidence type="ECO:0000256" key="5">
    <source>
        <dbReference type="ARBA" id="ARBA00023136"/>
    </source>
</evidence>